<evidence type="ECO:0000313" key="1">
    <source>
        <dbReference type="EMBL" id="GAU92627.1"/>
    </source>
</evidence>
<sequence length="35" mass="3998">MAEQEAAEVIVDAVVTDEQQAGRRGRRVKKWNVEK</sequence>
<name>A0A1D1UZ56_RAMVA</name>
<dbReference type="EMBL" id="BDGG01000002">
    <property type="protein sequence ID" value="GAU92627.1"/>
    <property type="molecule type" value="Genomic_DNA"/>
</dbReference>
<organism evidence="1 2">
    <name type="scientific">Ramazzottius varieornatus</name>
    <name type="common">Water bear</name>
    <name type="synonym">Tardigrade</name>
    <dbReference type="NCBI Taxonomy" id="947166"/>
    <lineage>
        <taxon>Eukaryota</taxon>
        <taxon>Metazoa</taxon>
        <taxon>Ecdysozoa</taxon>
        <taxon>Tardigrada</taxon>
        <taxon>Eutardigrada</taxon>
        <taxon>Parachela</taxon>
        <taxon>Hypsibioidea</taxon>
        <taxon>Ramazzottiidae</taxon>
        <taxon>Ramazzottius</taxon>
    </lineage>
</organism>
<reference evidence="1 2" key="1">
    <citation type="journal article" date="2016" name="Nat. Commun.">
        <title>Extremotolerant tardigrade genome and improved radiotolerance of human cultured cells by tardigrade-unique protein.</title>
        <authorList>
            <person name="Hashimoto T."/>
            <person name="Horikawa D.D."/>
            <person name="Saito Y."/>
            <person name="Kuwahara H."/>
            <person name="Kozuka-Hata H."/>
            <person name="Shin-I T."/>
            <person name="Minakuchi Y."/>
            <person name="Ohishi K."/>
            <person name="Motoyama A."/>
            <person name="Aizu T."/>
            <person name="Enomoto A."/>
            <person name="Kondo K."/>
            <person name="Tanaka S."/>
            <person name="Hara Y."/>
            <person name="Koshikawa S."/>
            <person name="Sagara H."/>
            <person name="Miura T."/>
            <person name="Yokobori S."/>
            <person name="Miyagawa K."/>
            <person name="Suzuki Y."/>
            <person name="Kubo T."/>
            <person name="Oyama M."/>
            <person name="Kohara Y."/>
            <person name="Fujiyama A."/>
            <person name="Arakawa K."/>
            <person name="Katayama T."/>
            <person name="Toyoda A."/>
            <person name="Kunieda T."/>
        </authorList>
    </citation>
    <scope>NUCLEOTIDE SEQUENCE [LARGE SCALE GENOMIC DNA]</scope>
    <source>
        <strain evidence="1 2">YOKOZUNA-1</strain>
    </source>
</reference>
<gene>
    <name evidence="1" type="primary">RvY_04682-1</name>
    <name evidence="1" type="synonym">RvY_04682.1</name>
    <name evidence="1" type="ORF">RvY_04682</name>
</gene>
<comment type="caution">
    <text evidence="1">The sequence shown here is derived from an EMBL/GenBank/DDBJ whole genome shotgun (WGS) entry which is preliminary data.</text>
</comment>
<evidence type="ECO:0000313" key="2">
    <source>
        <dbReference type="Proteomes" id="UP000186922"/>
    </source>
</evidence>
<dbReference type="Proteomes" id="UP000186922">
    <property type="component" value="Unassembled WGS sequence"/>
</dbReference>
<accession>A0A1D1UZ56</accession>
<dbReference type="AlphaFoldDB" id="A0A1D1UZ56"/>
<keyword evidence="2" id="KW-1185">Reference proteome</keyword>
<proteinExistence type="predicted"/>
<protein>
    <submittedName>
        <fullName evidence="1">Uncharacterized protein</fullName>
    </submittedName>
</protein>